<proteinExistence type="predicted"/>
<dbReference type="EMBL" id="CP042997">
    <property type="protein sequence ID" value="QEH35445.1"/>
    <property type="molecule type" value="Genomic_DNA"/>
</dbReference>
<sequence>MVFCNLNKNANIGCQHVRAAKAVRCVSARLGMPRGVTGLESTSTSVSVLHLSPHMNLATAGGPLADAGSYGISTSALVSWHETVLDPPAADHVSELAIRSTSRGPRSLSPNRAKRSLWSTIVDLLDGGPLLPLSSTPPPARISSVVVYRMPMVNQMAPSRLSQWGCPPCESQASQRTNKHAGRSLNRRAIAKFKGSTPALIGLVVLLSNLNHSGRTQGPAEALKDIRFANSLGRKYLPAMKEPFLQELAGKDRAATVYRFLWLPSFHDPISVRFVNSDRGIFLYATRLKLDREYRPVRIVERRSVELKPVHWKRITDQLKKARFWDLPTHARHPFGGGGEDGHLLIVEGVRDGQYHVVMRDNPPGGNFVDLCQAMLFMSQIDVRKLWFEYR</sequence>
<dbReference type="KEGG" id="agv:OJF2_39970"/>
<keyword evidence="2" id="KW-1185">Reference proteome</keyword>
<evidence type="ECO:0000313" key="1">
    <source>
        <dbReference type="EMBL" id="QEH35445.1"/>
    </source>
</evidence>
<dbReference type="Proteomes" id="UP000324233">
    <property type="component" value="Chromosome"/>
</dbReference>
<accession>A0A5B9W5Q4</accession>
<organism evidence="1 2">
    <name type="scientific">Aquisphaera giovannonii</name>
    <dbReference type="NCBI Taxonomy" id="406548"/>
    <lineage>
        <taxon>Bacteria</taxon>
        <taxon>Pseudomonadati</taxon>
        <taxon>Planctomycetota</taxon>
        <taxon>Planctomycetia</taxon>
        <taxon>Isosphaerales</taxon>
        <taxon>Isosphaeraceae</taxon>
        <taxon>Aquisphaera</taxon>
    </lineage>
</organism>
<gene>
    <name evidence="1" type="ORF">OJF2_39970</name>
</gene>
<protein>
    <submittedName>
        <fullName evidence="1">Uncharacterized protein</fullName>
    </submittedName>
</protein>
<name>A0A5B9W5Q4_9BACT</name>
<dbReference type="AlphaFoldDB" id="A0A5B9W5Q4"/>
<reference evidence="1 2" key="1">
    <citation type="submission" date="2019-08" db="EMBL/GenBank/DDBJ databases">
        <title>Deep-cultivation of Planctomycetes and their phenomic and genomic characterization uncovers novel biology.</title>
        <authorList>
            <person name="Wiegand S."/>
            <person name="Jogler M."/>
            <person name="Boedeker C."/>
            <person name="Pinto D."/>
            <person name="Vollmers J."/>
            <person name="Rivas-Marin E."/>
            <person name="Kohn T."/>
            <person name="Peeters S.H."/>
            <person name="Heuer A."/>
            <person name="Rast P."/>
            <person name="Oberbeckmann S."/>
            <person name="Bunk B."/>
            <person name="Jeske O."/>
            <person name="Meyerdierks A."/>
            <person name="Storesund J.E."/>
            <person name="Kallscheuer N."/>
            <person name="Luecker S."/>
            <person name="Lage O.M."/>
            <person name="Pohl T."/>
            <person name="Merkel B.J."/>
            <person name="Hornburger P."/>
            <person name="Mueller R.-W."/>
            <person name="Bruemmer F."/>
            <person name="Labrenz M."/>
            <person name="Spormann A.M."/>
            <person name="Op den Camp H."/>
            <person name="Overmann J."/>
            <person name="Amann R."/>
            <person name="Jetten M.S.M."/>
            <person name="Mascher T."/>
            <person name="Medema M.H."/>
            <person name="Devos D.P."/>
            <person name="Kaster A.-K."/>
            <person name="Ovreas L."/>
            <person name="Rohde M."/>
            <person name="Galperin M.Y."/>
            <person name="Jogler C."/>
        </authorList>
    </citation>
    <scope>NUCLEOTIDE SEQUENCE [LARGE SCALE GENOMIC DNA]</scope>
    <source>
        <strain evidence="1 2">OJF2</strain>
    </source>
</reference>
<evidence type="ECO:0000313" key="2">
    <source>
        <dbReference type="Proteomes" id="UP000324233"/>
    </source>
</evidence>